<dbReference type="SUPFAM" id="SSF63825">
    <property type="entry name" value="YWTD domain"/>
    <property type="match status" value="1"/>
</dbReference>
<name>A0ABU5VX85_9BACT</name>
<dbReference type="RefSeq" id="WP_323577122.1">
    <property type="nucleotide sequence ID" value="NZ_JAYGJQ010000002.1"/>
</dbReference>
<dbReference type="InterPro" id="IPR015943">
    <property type="entry name" value="WD40/YVTN_repeat-like_dom_sf"/>
</dbReference>
<dbReference type="PANTHER" id="PTHR30344">
    <property type="entry name" value="6-PHOSPHOGLUCONOLACTONASE-RELATED"/>
    <property type="match status" value="1"/>
</dbReference>
<dbReference type="Pfam" id="PF10282">
    <property type="entry name" value="Lactonase"/>
    <property type="match status" value="2"/>
</dbReference>
<protein>
    <submittedName>
        <fullName evidence="4">Beta-propeller fold lactonase family protein</fullName>
    </submittedName>
</protein>
<comment type="caution">
    <text evidence="4">The sequence shown here is derived from an EMBL/GenBank/DDBJ whole genome shotgun (WGS) entry which is preliminary data.</text>
</comment>
<proteinExistence type="inferred from homology"/>
<evidence type="ECO:0000256" key="2">
    <source>
        <dbReference type="ARBA" id="ARBA00022526"/>
    </source>
</evidence>
<gene>
    <name evidence="4" type="ORF">SHI21_13390</name>
</gene>
<evidence type="ECO:0000256" key="1">
    <source>
        <dbReference type="ARBA" id="ARBA00005564"/>
    </source>
</evidence>
<feature type="chain" id="PRO_5046472758" evidence="3">
    <location>
        <begin position="24"/>
        <end position="360"/>
    </location>
</feature>
<accession>A0ABU5VX85</accession>
<dbReference type="EMBL" id="JAYGJQ010000002">
    <property type="protein sequence ID" value="MEA9357212.1"/>
    <property type="molecule type" value="Genomic_DNA"/>
</dbReference>
<comment type="similarity">
    <text evidence="1">Belongs to the cycloisomerase 2 family.</text>
</comment>
<dbReference type="Proteomes" id="UP001302274">
    <property type="component" value="Unassembled WGS sequence"/>
</dbReference>
<organism evidence="4 5">
    <name type="scientific">Bacteriovorax antarcticus</name>
    <dbReference type="NCBI Taxonomy" id="3088717"/>
    <lineage>
        <taxon>Bacteria</taxon>
        <taxon>Pseudomonadati</taxon>
        <taxon>Bdellovibrionota</taxon>
        <taxon>Bacteriovoracia</taxon>
        <taxon>Bacteriovoracales</taxon>
        <taxon>Bacteriovoracaceae</taxon>
        <taxon>Bacteriovorax</taxon>
    </lineage>
</organism>
<evidence type="ECO:0000313" key="4">
    <source>
        <dbReference type="EMBL" id="MEA9357212.1"/>
    </source>
</evidence>
<keyword evidence="3" id="KW-0732">Signal</keyword>
<keyword evidence="2" id="KW-0119">Carbohydrate metabolism</keyword>
<sequence length="360" mass="38237">MKTLKLILPLFICLIGCSPKNFSIPNPMPMPIPIPKTQVMYVLNSADNTIGQWKIGSDGTLTTLAPSIATDDYPRAMAMDEQHNSLYVANIGSQTITQYKTGVDGTLSELTTPIASSAFTESLVMSLDHRFLYSLGYDGNISQYSLGSDGELTLLNNWTYPNNPVAMTFSSSGKFAYMVNDAITDISQYRVAADGSFTPLTPATVSSRGCPSGPILSAQSKSGIDFIYVLSCSTDEIEAYSVANDGTLHSEQVVSTGALPSHMTISGNFLYTTNMADSTVSMFTIGSNGLLQASTQAAVAVGTQLESIVVDGTGKFAYVMDYVEDKIFPLSLGTDGIMTPFTSGGVQSGAGPRKALIKSL</sequence>
<dbReference type="Gene3D" id="2.130.10.10">
    <property type="entry name" value="YVTN repeat-like/Quinoprotein amine dehydrogenase"/>
    <property type="match status" value="3"/>
</dbReference>
<keyword evidence="2" id="KW-0313">Glucose metabolism</keyword>
<dbReference type="InterPro" id="IPR050282">
    <property type="entry name" value="Cycloisomerase_2"/>
</dbReference>
<feature type="signal peptide" evidence="3">
    <location>
        <begin position="1"/>
        <end position="23"/>
    </location>
</feature>
<evidence type="ECO:0000313" key="5">
    <source>
        <dbReference type="Proteomes" id="UP001302274"/>
    </source>
</evidence>
<evidence type="ECO:0000256" key="3">
    <source>
        <dbReference type="SAM" id="SignalP"/>
    </source>
</evidence>
<dbReference type="PANTHER" id="PTHR30344:SF1">
    <property type="entry name" value="6-PHOSPHOGLUCONOLACTONASE"/>
    <property type="match status" value="1"/>
</dbReference>
<keyword evidence="5" id="KW-1185">Reference proteome</keyword>
<dbReference type="InterPro" id="IPR019405">
    <property type="entry name" value="Lactonase_7-beta_prop"/>
</dbReference>
<reference evidence="4 5" key="1">
    <citation type="submission" date="2023-11" db="EMBL/GenBank/DDBJ databases">
        <title>A Novel Polar Bacteriovorax (B. antarcticus) Isolated from the Biocrust in Antarctica.</title>
        <authorList>
            <person name="Mun W."/>
            <person name="Choi S.Y."/>
            <person name="Mitchell R.J."/>
        </authorList>
    </citation>
    <scope>NUCLEOTIDE SEQUENCE [LARGE SCALE GENOMIC DNA]</scope>
    <source>
        <strain evidence="4 5">PP10</strain>
    </source>
</reference>